<accession>A0A0A0HPZ4</accession>
<evidence type="ECO:0000256" key="4">
    <source>
        <dbReference type="ARBA" id="ARBA00023288"/>
    </source>
</evidence>
<dbReference type="AlphaFoldDB" id="A0A0A0HPZ4"/>
<keyword evidence="8" id="KW-0346">Stress response</keyword>
<dbReference type="InterPro" id="IPR039366">
    <property type="entry name" value="Pilotin"/>
</dbReference>
<dbReference type="PANTHER" id="PTHR35535:SF1">
    <property type="entry name" value="HEAT SHOCK PROTEIN HSLJ"/>
    <property type="match status" value="1"/>
</dbReference>
<reference evidence="8 9" key="1">
    <citation type="submission" date="2013-01" db="EMBL/GenBank/DDBJ databases">
        <authorList>
            <person name="Fiebig A."/>
            <person name="Goeker M."/>
            <person name="Klenk H.-P.P."/>
        </authorList>
    </citation>
    <scope>NUCLEOTIDE SEQUENCE [LARGE SCALE GENOMIC DNA]</scope>
    <source>
        <strain evidence="8 9">DSM 17069</strain>
    </source>
</reference>
<dbReference type="PANTHER" id="PTHR35535">
    <property type="entry name" value="HEAT SHOCK PROTEIN HSLJ"/>
    <property type="match status" value="1"/>
</dbReference>
<evidence type="ECO:0000256" key="3">
    <source>
        <dbReference type="ARBA" id="ARBA00023139"/>
    </source>
</evidence>
<dbReference type="eggNOG" id="COG3650">
    <property type="taxonomic scope" value="Bacteria"/>
</dbReference>
<evidence type="ECO:0000313" key="8">
    <source>
        <dbReference type="EMBL" id="KGM89892.1"/>
    </source>
</evidence>
<dbReference type="HOGENOM" id="CLU_670451_0_0_5"/>
<evidence type="ECO:0000259" key="7">
    <source>
        <dbReference type="Pfam" id="PF09864"/>
    </source>
</evidence>
<dbReference type="Proteomes" id="UP000030021">
    <property type="component" value="Unassembled WGS sequence"/>
</dbReference>
<dbReference type="InterPro" id="IPR036328">
    <property type="entry name" value="MliC_sf"/>
</dbReference>
<dbReference type="InterPro" id="IPR005184">
    <property type="entry name" value="DUF306_Meta_HslJ"/>
</dbReference>
<dbReference type="InterPro" id="IPR018660">
    <property type="entry name" value="MliC"/>
</dbReference>
<feature type="chain" id="PRO_5001963426" evidence="5">
    <location>
        <begin position="22"/>
        <end position="413"/>
    </location>
</feature>
<proteinExistence type="predicted"/>
<dbReference type="Pfam" id="PF03724">
    <property type="entry name" value="META"/>
    <property type="match status" value="1"/>
</dbReference>
<gene>
    <name evidence="8" type="ORF">rosmuc_00490</name>
</gene>
<dbReference type="InterPro" id="IPR038670">
    <property type="entry name" value="HslJ-like_sf"/>
</dbReference>
<evidence type="ECO:0000256" key="1">
    <source>
        <dbReference type="ARBA" id="ARBA00022729"/>
    </source>
</evidence>
<comment type="caution">
    <text evidence="8">The sequence shown here is derived from an EMBL/GenBank/DDBJ whole genome shotgun (WGS) entry which is preliminary data.</text>
</comment>
<dbReference type="Pfam" id="PF09619">
    <property type="entry name" value="YscW"/>
    <property type="match status" value="1"/>
</dbReference>
<keyword evidence="2" id="KW-0472">Membrane</keyword>
<dbReference type="STRING" id="215743.ROSMUCSMR3_01785"/>
<feature type="domain" description="C-type lysozyme inhibitor" evidence="7">
    <location>
        <begin position="145"/>
        <end position="195"/>
    </location>
</feature>
<dbReference type="Gene3D" id="2.40.128.200">
    <property type="match status" value="1"/>
</dbReference>
<dbReference type="Pfam" id="PF09864">
    <property type="entry name" value="MliC"/>
    <property type="match status" value="1"/>
</dbReference>
<feature type="signal peptide" evidence="5">
    <location>
        <begin position="1"/>
        <end position="21"/>
    </location>
</feature>
<name>A0A0A0HPZ4_9RHOB</name>
<dbReference type="eggNOG" id="COG3126">
    <property type="taxonomic scope" value="Bacteria"/>
</dbReference>
<keyword evidence="3" id="KW-0564">Palmitate</keyword>
<dbReference type="RefSeq" id="WP_037276660.1">
    <property type="nucleotide sequence ID" value="NZ_KN293991.1"/>
</dbReference>
<keyword evidence="4" id="KW-0449">Lipoprotein</keyword>
<dbReference type="InterPro" id="IPR053147">
    <property type="entry name" value="Hsp_HslJ-like"/>
</dbReference>
<evidence type="ECO:0000256" key="5">
    <source>
        <dbReference type="SAM" id="SignalP"/>
    </source>
</evidence>
<protein>
    <submittedName>
        <fullName evidence="8">Heat shock protein</fullName>
    </submittedName>
</protein>
<organism evidence="8 9">
    <name type="scientific">Roseovarius mucosus DSM 17069</name>
    <dbReference type="NCBI Taxonomy" id="1288298"/>
    <lineage>
        <taxon>Bacteria</taxon>
        <taxon>Pseudomonadati</taxon>
        <taxon>Pseudomonadota</taxon>
        <taxon>Alphaproteobacteria</taxon>
        <taxon>Rhodobacterales</taxon>
        <taxon>Roseobacteraceae</taxon>
        <taxon>Roseovarius</taxon>
    </lineage>
</organism>
<dbReference type="eggNOG" id="COG3187">
    <property type="taxonomic scope" value="Bacteria"/>
</dbReference>
<evidence type="ECO:0000256" key="2">
    <source>
        <dbReference type="ARBA" id="ARBA00023136"/>
    </source>
</evidence>
<keyword evidence="1 5" id="KW-0732">Signal</keyword>
<sequence length="413" mass="44001">MPRSFLLAGLMAVLPAAAVQAQGDETRQVSGAVGYLQRIALPPDARAVVVAEGRFGAMLGEVTLDADGKQVPLPFGMTVPANLSGQLSAVIRVNNQPRWLLRDMPFEAGTEPVDLGTLILEPVTALAFAVDFICGDTTVSFGMLGDETVLRAEGRDIAMKQVISASGARFQGIKEQNTEFWNKGDRAMVRLEGRDLPECQQAPPPAQQTYRAGGNEPGWFVALTAETAEISADYGEITHSLPRPEVQVLPGAYVFDMPEIKAQLTIREGICRDDATGMPHPDAAVLTLGAREFRGCGGAPEDLLTGPAWQVTALGAPSLIEPERLTLNFITPGRVAGSTGCNRLVGGYTITGEGLQFGAMGSTMMACPDPLMEQERRMLDALEQVTRFDIAEDGALRLIGGAADGVLIEARRP</sequence>
<dbReference type="OrthoDB" id="9809132at2"/>
<dbReference type="EMBL" id="AONH01000001">
    <property type="protein sequence ID" value="KGM89892.1"/>
    <property type="molecule type" value="Genomic_DNA"/>
</dbReference>
<dbReference type="PATRIC" id="fig|1288298.3.peg.489"/>
<evidence type="ECO:0000259" key="6">
    <source>
        <dbReference type="Pfam" id="PF03724"/>
    </source>
</evidence>
<dbReference type="SUPFAM" id="SSF141488">
    <property type="entry name" value="YdhA-like"/>
    <property type="match status" value="1"/>
</dbReference>
<feature type="domain" description="DUF306" evidence="6">
    <location>
        <begin position="304"/>
        <end position="404"/>
    </location>
</feature>
<evidence type="ECO:0000313" key="9">
    <source>
        <dbReference type="Proteomes" id="UP000030021"/>
    </source>
</evidence>
<dbReference type="Gene3D" id="2.40.128.270">
    <property type="match status" value="1"/>
</dbReference>